<sequence>MNNHYSFSELLSTGYAFFMTKIFYPKARLIRRPVYIRGAKSMTFEEGLTLGHSCRFDLLGTKKTLQIGRNCELGDNVHIVAHENVIIGSNVLIASKVFISDTDHGRYKGSEQSAPNIPPNKRSLYTKPVSIGNNVWIGENSVILSGSVIGNGCIIGANTVVKGEFPNNVMIVGSPAKSIKVWNEKSCSWQQVN</sequence>
<dbReference type="InterPro" id="IPR051159">
    <property type="entry name" value="Hexapeptide_acetyltransf"/>
</dbReference>
<proteinExistence type="predicted"/>
<accession>G5IB16</accession>
<dbReference type="PANTHER" id="PTHR23416">
    <property type="entry name" value="SIALIC ACID SYNTHASE-RELATED"/>
    <property type="match status" value="1"/>
</dbReference>
<dbReference type="AlphaFoldDB" id="G5IB16"/>
<dbReference type="Gene3D" id="2.160.10.10">
    <property type="entry name" value="Hexapeptide repeat proteins"/>
    <property type="match status" value="1"/>
</dbReference>
<dbReference type="InterPro" id="IPR001451">
    <property type="entry name" value="Hexapep"/>
</dbReference>
<name>G5IB16_9FIRM</name>
<dbReference type="PANTHER" id="PTHR23416:SF78">
    <property type="entry name" value="LIPOPOLYSACCHARIDE BIOSYNTHESIS O-ACETYL TRANSFERASE WBBJ-RELATED"/>
    <property type="match status" value="1"/>
</dbReference>
<comment type="caution">
    <text evidence="1">The sequence shown here is derived from an EMBL/GenBank/DDBJ whole genome shotgun (WGS) entry which is preliminary data.</text>
</comment>
<dbReference type="EMBL" id="ADLN01000005">
    <property type="protein sequence ID" value="EHI61331.1"/>
    <property type="molecule type" value="Genomic_DNA"/>
</dbReference>
<protein>
    <recommendedName>
        <fullName evidence="3">Acetyltransferase</fullName>
    </recommendedName>
</protein>
<organism evidence="1 2">
    <name type="scientific">Hungatella hathewayi WAL-18680</name>
    <dbReference type="NCBI Taxonomy" id="742737"/>
    <lineage>
        <taxon>Bacteria</taxon>
        <taxon>Bacillati</taxon>
        <taxon>Bacillota</taxon>
        <taxon>Clostridia</taxon>
        <taxon>Lachnospirales</taxon>
        <taxon>Lachnospiraceae</taxon>
        <taxon>Hungatella</taxon>
    </lineage>
</organism>
<reference evidence="1 2" key="1">
    <citation type="submission" date="2011-08" db="EMBL/GenBank/DDBJ databases">
        <title>The Genome Sequence of Clostridium hathewayi WAL-18680.</title>
        <authorList>
            <consortium name="The Broad Institute Genome Sequencing Platform"/>
            <person name="Earl A."/>
            <person name="Ward D."/>
            <person name="Feldgarden M."/>
            <person name="Gevers D."/>
            <person name="Finegold S.M."/>
            <person name="Summanen P.H."/>
            <person name="Molitoris D.R."/>
            <person name="Song M."/>
            <person name="Daigneault M."/>
            <person name="Allen-Vercoe E."/>
            <person name="Young S.K."/>
            <person name="Zeng Q."/>
            <person name="Gargeya S."/>
            <person name="Fitzgerald M."/>
            <person name="Haas B."/>
            <person name="Abouelleil A."/>
            <person name="Alvarado L."/>
            <person name="Arachchi H.M."/>
            <person name="Berlin A."/>
            <person name="Brown A."/>
            <person name="Chapman S.B."/>
            <person name="Chen Z."/>
            <person name="Dunbar C."/>
            <person name="Freedman E."/>
            <person name="Gearin G."/>
            <person name="Gellesch M."/>
            <person name="Goldberg J."/>
            <person name="Griggs A."/>
            <person name="Gujja S."/>
            <person name="Heiman D."/>
            <person name="Howarth C."/>
            <person name="Larson L."/>
            <person name="Lui A."/>
            <person name="MacDonald P.J.P."/>
            <person name="Montmayeur A."/>
            <person name="Murphy C."/>
            <person name="Neiman D."/>
            <person name="Pearson M."/>
            <person name="Priest M."/>
            <person name="Roberts A."/>
            <person name="Saif S."/>
            <person name="Shea T."/>
            <person name="Shenoy N."/>
            <person name="Sisk P."/>
            <person name="Stolte C."/>
            <person name="Sykes S."/>
            <person name="Wortman J."/>
            <person name="Nusbaum C."/>
            <person name="Birren B."/>
        </authorList>
    </citation>
    <scope>NUCLEOTIDE SEQUENCE [LARGE SCALE GENOMIC DNA]</scope>
    <source>
        <strain evidence="1 2">WAL-18680</strain>
    </source>
</reference>
<dbReference type="RefSeq" id="WP_006778679.1">
    <property type="nucleotide sequence ID" value="NZ_CP040506.1"/>
</dbReference>
<dbReference type="OrthoDB" id="9801697at2"/>
<gene>
    <name evidence="1" type="ORF">HMPREF9473_00693</name>
</gene>
<dbReference type="SUPFAM" id="SSF51161">
    <property type="entry name" value="Trimeric LpxA-like enzymes"/>
    <property type="match status" value="1"/>
</dbReference>
<evidence type="ECO:0000313" key="2">
    <source>
        <dbReference type="Proteomes" id="UP000005384"/>
    </source>
</evidence>
<keyword evidence="2" id="KW-1185">Reference proteome</keyword>
<dbReference type="Pfam" id="PF00132">
    <property type="entry name" value="Hexapep"/>
    <property type="match status" value="1"/>
</dbReference>
<evidence type="ECO:0008006" key="3">
    <source>
        <dbReference type="Google" id="ProtNLM"/>
    </source>
</evidence>
<evidence type="ECO:0000313" key="1">
    <source>
        <dbReference type="EMBL" id="EHI61331.1"/>
    </source>
</evidence>
<dbReference type="Proteomes" id="UP000005384">
    <property type="component" value="Unassembled WGS sequence"/>
</dbReference>
<dbReference type="InterPro" id="IPR011004">
    <property type="entry name" value="Trimer_LpxA-like_sf"/>
</dbReference>
<dbReference type="HOGENOM" id="CLU_051638_7_0_9"/>
<dbReference type="CDD" id="cd04647">
    <property type="entry name" value="LbH_MAT_like"/>
    <property type="match status" value="1"/>
</dbReference>